<protein>
    <recommendedName>
        <fullName evidence="4">DUF4345 domain-containing protein</fullName>
    </recommendedName>
</protein>
<feature type="transmembrane region" description="Helical" evidence="1">
    <location>
        <begin position="109"/>
        <end position="130"/>
    </location>
</feature>
<proteinExistence type="predicted"/>
<evidence type="ECO:0000256" key="1">
    <source>
        <dbReference type="SAM" id="Phobius"/>
    </source>
</evidence>
<gene>
    <name evidence="2" type="ORF">NTH_01981</name>
</gene>
<keyword evidence="3" id="KW-1185">Reference proteome</keyword>
<accession>A0ABY5MHP6</accession>
<evidence type="ECO:0000313" key="3">
    <source>
        <dbReference type="Proteomes" id="UP001342418"/>
    </source>
</evidence>
<evidence type="ECO:0008006" key="4">
    <source>
        <dbReference type="Google" id="ProtNLM"/>
    </source>
</evidence>
<organism evidence="2 3">
    <name type="scientific">Nitratireductor thuwali</name>
    <dbReference type="NCBI Taxonomy" id="2267699"/>
    <lineage>
        <taxon>Bacteria</taxon>
        <taxon>Pseudomonadati</taxon>
        <taxon>Pseudomonadota</taxon>
        <taxon>Alphaproteobacteria</taxon>
        <taxon>Hyphomicrobiales</taxon>
        <taxon>Phyllobacteriaceae</taxon>
        <taxon>Nitratireductor</taxon>
    </lineage>
</organism>
<dbReference type="RefSeq" id="WP_338529841.1">
    <property type="nucleotide sequence ID" value="NZ_CP030941.1"/>
</dbReference>
<dbReference type="EMBL" id="CP030941">
    <property type="protein sequence ID" value="UUP17513.1"/>
    <property type="molecule type" value="Genomic_DNA"/>
</dbReference>
<dbReference type="Pfam" id="PF14248">
    <property type="entry name" value="DUF4345"/>
    <property type="match status" value="1"/>
</dbReference>
<feature type="transmembrane region" description="Helical" evidence="1">
    <location>
        <begin position="14"/>
        <end position="33"/>
    </location>
</feature>
<dbReference type="InterPro" id="IPR025597">
    <property type="entry name" value="DUF4345"/>
</dbReference>
<keyword evidence="1" id="KW-1133">Transmembrane helix</keyword>
<reference evidence="2 3" key="1">
    <citation type="submission" date="2018-07" db="EMBL/GenBank/DDBJ databases">
        <title>Genome sequence of Nitratireductor thuwali#1536.</title>
        <authorList>
            <person name="Michoud G."/>
            <person name="Merlino G."/>
            <person name="Sefrji F.O."/>
            <person name="Daffonchio D."/>
        </authorList>
    </citation>
    <scope>NUCLEOTIDE SEQUENCE [LARGE SCALE GENOMIC DNA]</scope>
    <source>
        <strain evidence="3">Nit1536</strain>
    </source>
</reference>
<keyword evidence="1" id="KW-0472">Membrane</keyword>
<sequence length="131" mass="14097">MDFAFPWPYSQGEWLAWSVAAFTVLLGACALFAPRLTLRVLRLENEPSRASGVSSVRAQLGGFYVGIGLGAILFAQPLVYMVLGLAWALAAFGRLVSMMSDGANTLYNWLCLMVAIVLAALPLAFTFGFIG</sequence>
<feature type="transmembrane region" description="Helical" evidence="1">
    <location>
        <begin position="54"/>
        <end position="72"/>
    </location>
</feature>
<feature type="transmembrane region" description="Helical" evidence="1">
    <location>
        <begin position="78"/>
        <end position="97"/>
    </location>
</feature>
<evidence type="ECO:0000313" key="2">
    <source>
        <dbReference type="EMBL" id="UUP17513.1"/>
    </source>
</evidence>
<keyword evidence="1" id="KW-0812">Transmembrane</keyword>
<name>A0ABY5MHP6_9HYPH</name>
<dbReference type="Proteomes" id="UP001342418">
    <property type="component" value="Chromosome"/>
</dbReference>